<dbReference type="RefSeq" id="XP_040623427.1">
    <property type="nucleotide sequence ID" value="XM_040774258.1"/>
</dbReference>
<accession>M5FPN2</accession>
<proteinExistence type="predicted"/>
<dbReference type="AlphaFoldDB" id="M5FPN2"/>
<protein>
    <submittedName>
        <fullName evidence="1">Uncharacterized protein</fullName>
    </submittedName>
</protein>
<name>M5FPN2_DACPD</name>
<dbReference type="HOGENOM" id="CLU_1815723_0_0_1"/>
<organism evidence="1 2">
    <name type="scientific">Dacryopinax primogenitus (strain DJM 731)</name>
    <name type="common">Brown rot fungus</name>
    <dbReference type="NCBI Taxonomy" id="1858805"/>
    <lineage>
        <taxon>Eukaryota</taxon>
        <taxon>Fungi</taxon>
        <taxon>Dikarya</taxon>
        <taxon>Basidiomycota</taxon>
        <taxon>Agaricomycotina</taxon>
        <taxon>Dacrymycetes</taxon>
        <taxon>Dacrymycetales</taxon>
        <taxon>Dacrymycetaceae</taxon>
        <taxon>Dacryopinax</taxon>
    </lineage>
</organism>
<dbReference type="Proteomes" id="UP000030653">
    <property type="component" value="Unassembled WGS sequence"/>
</dbReference>
<dbReference type="EMBL" id="JH795888">
    <property type="protein sequence ID" value="EJT96529.1"/>
    <property type="molecule type" value="Genomic_DNA"/>
</dbReference>
<sequence length="142" mass="16733">MSEEEKTAALGRMERQIKAIKRVREFSLEVYDGTFLVRMEALESAARKLRPPRGVQRLWAILHEKLRRADMQQLCPVDSSLIPEEHLVAFWRLCHTAHRLASALYDTLPYWIMVQRPPLMTIWPDEGSVYIDKVVRHFSFVR</sequence>
<gene>
    <name evidence="1" type="ORF">DACRYDRAFT_25664</name>
</gene>
<keyword evidence="2" id="KW-1185">Reference proteome</keyword>
<evidence type="ECO:0000313" key="2">
    <source>
        <dbReference type="Proteomes" id="UP000030653"/>
    </source>
</evidence>
<reference evidence="1 2" key="1">
    <citation type="journal article" date="2012" name="Science">
        <title>The Paleozoic origin of enzymatic lignin decomposition reconstructed from 31 fungal genomes.</title>
        <authorList>
            <person name="Floudas D."/>
            <person name="Binder M."/>
            <person name="Riley R."/>
            <person name="Barry K."/>
            <person name="Blanchette R.A."/>
            <person name="Henrissat B."/>
            <person name="Martinez A.T."/>
            <person name="Otillar R."/>
            <person name="Spatafora J.W."/>
            <person name="Yadav J.S."/>
            <person name="Aerts A."/>
            <person name="Benoit I."/>
            <person name="Boyd A."/>
            <person name="Carlson A."/>
            <person name="Copeland A."/>
            <person name="Coutinho P.M."/>
            <person name="de Vries R.P."/>
            <person name="Ferreira P."/>
            <person name="Findley K."/>
            <person name="Foster B."/>
            <person name="Gaskell J."/>
            <person name="Glotzer D."/>
            <person name="Gorecki P."/>
            <person name="Heitman J."/>
            <person name="Hesse C."/>
            <person name="Hori C."/>
            <person name="Igarashi K."/>
            <person name="Jurgens J.A."/>
            <person name="Kallen N."/>
            <person name="Kersten P."/>
            <person name="Kohler A."/>
            <person name="Kuees U."/>
            <person name="Kumar T.K.A."/>
            <person name="Kuo A."/>
            <person name="LaButti K."/>
            <person name="Larrondo L.F."/>
            <person name="Lindquist E."/>
            <person name="Ling A."/>
            <person name="Lombard V."/>
            <person name="Lucas S."/>
            <person name="Lundell T."/>
            <person name="Martin R."/>
            <person name="McLaughlin D.J."/>
            <person name="Morgenstern I."/>
            <person name="Morin E."/>
            <person name="Murat C."/>
            <person name="Nagy L.G."/>
            <person name="Nolan M."/>
            <person name="Ohm R.A."/>
            <person name="Patyshakuliyeva A."/>
            <person name="Rokas A."/>
            <person name="Ruiz-Duenas F.J."/>
            <person name="Sabat G."/>
            <person name="Salamov A."/>
            <person name="Samejima M."/>
            <person name="Schmutz J."/>
            <person name="Slot J.C."/>
            <person name="St John F."/>
            <person name="Stenlid J."/>
            <person name="Sun H."/>
            <person name="Sun S."/>
            <person name="Syed K."/>
            <person name="Tsang A."/>
            <person name="Wiebenga A."/>
            <person name="Young D."/>
            <person name="Pisabarro A."/>
            <person name="Eastwood D.C."/>
            <person name="Martin F."/>
            <person name="Cullen D."/>
            <person name="Grigoriev I.V."/>
            <person name="Hibbett D.S."/>
        </authorList>
    </citation>
    <scope>NUCLEOTIDE SEQUENCE [LARGE SCALE GENOMIC DNA]</scope>
    <source>
        <strain evidence="1 2">DJM-731 SS1</strain>
    </source>
</reference>
<evidence type="ECO:0000313" key="1">
    <source>
        <dbReference type="EMBL" id="EJT96529.1"/>
    </source>
</evidence>
<dbReference type="GeneID" id="63689320"/>